<name>A0A7C3C1T7_9PROT</name>
<evidence type="ECO:0000313" key="2">
    <source>
        <dbReference type="EMBL" id="HFB55362.1"/>
    </source>
</evidence>
<dbReference type="InterPro" id="IPR002491">
    <property type="entry name" value="ABC_transptr_periplasmic_BD"/>
</dbReference>
<dbReference type="AlphaFoldDB" id="A0A7C3C1T7"/>
<dbReference type="InterPro" id="IPR050902">
    <property type="entry name" value="ABC_Transporter_SBP"/>
</dbReference>
<dbReference type="SUPFAM" id="SSF53807">
    <property type="entry name" value="Helical backbone' metal receptor"/>
    <property type="match status" value="1"/>
</dbReference>
<proteinExistence type="predicted"/>
<feature type="domain" description="Fe/B12 periplasmic-binding" evidence="1">
    <location>
        <begin position="34"/>
        <end position="213"/>
    </location>
</feature>
<comment type="caution">
    <text evidence="2">The sequence shown here is derived from an EMBL/GenBank/DDBJ whole genome shotgun (WGS) entry which is preliminary data.</text>
</comment>
<dbReference type="GO" id="GO:0071281">
    <property type="term" value="P:cellular response to iron ion"/>
    <property type="evidence" value="ECO:0007669"/>
    <property type="project" value="TreeGrafter"/>
</dbReference>
<dbReference type="PANTHER" id="PTHR30535">
    <property type="entry name" value="VITAMIN B12-BINDING PROTEIN"/>
    <property type="match status" value="1"/>
</dbReference>
<dbReference type="Gene3D" id="3.40.50.1980">
    <property type="entry name" value="Nitrogenase molybdenum iron protein domain"/>
    <property type="match status" value="2"/>
</dbReference>
<accession>A0A7C3C1T7</accession>
<gene>
    <name evidence="2" type="ORF">ENJ46_05505</name>
</gene>
<dbReference type="EMBL" id="DRMN01000358">
    <property type="protein sequence ID" value="HFB55362.1"/>
    <property type="molecule type" value="Genomic_DNA"/>
</dbReference>
<evidence type="ECO:0000259" key="1">
    <source>
        <dbReference type="Pfam" id="PF01497"/>
    </source>
</evidence>
<sequence>MRAYLPHFSATLIAASLLMGHDQLPLQQPPPRRIVSTSLCGDSYVLALAQEPQIAALSWQSNDSVATTPTSLSTLPQAWDDVERLLALHPDLVVFGAGEGTRAKPFLDKAGIAYITIRWGENFIAVQDNMGTLAQALHVQTPPQATAKTPQRADTPKILYLSSAGGTAGPGTFIDAVIKAAGGTNIITQAGWFTPDLEALSQLSPDLIITSFLEDGYDSVNAPTLRHSMLRTKIKATPHMNIAGKYWPCAGPGLYRATELMADAIRDLP</sequence>
<organism evidence="2">
    <name type="scientific">Hellea balneolensis</name>
    <dbReference type="NCBI Taxonomy" id="287478"/>
    <lineage>
        <taxon>Bacteria</taxon>
        <taxon>Pseudomonadati</taxon>
        <taxon>Pseudomonadota</taxon>
        <taxon>Alphaproteobacteria</taxon>
        <taxon>Maricaulales</taxon>
        <taxon>Robiginitomaculaceae</taxon>
        <taxon>Hellea</taxon>
    </lineage>
</organism>
<reference evidence="2" key="1">
    <citation type="journal article" date="2020" name="mSystems">
        <title>Genome- and Community-Level Interaction Insights into Carbon Utilization and Element Cycling Functions of Hydrothermarchaeota in Hydrothermal Sediment.</title>
        <authorList>
            <person name="Zhou Z."/>
            <person name="Liu Y."/>
            <person name="Xu W."/>
            <person name="Pan J."/>
            <person name="Luo Z.H."/>
            <person name="Li M."/>
        </authorList>
    </citation>
    <scope>NUCLEOTIDE SEQUENCE [LARGE SCALE GENOMIC DNA]</scope>
    <source>
        <strain evidence="2">HyVt-489</strain>
    </source>
</reference>
<dbReference type="PANTHER" id="PTHR30535:SF34">
    <property type="entry name" value="MOLYBDATE-BINDING PROTEIN MOLA"/>
    <property type="match status" value="1"/>
</dbReference>
<dbReference type="Pfam" id="PF01497">
    <property type="entry name" value="Peripla_BP_2"/>
    <property type="match status" value="1"/>
</dbReference>
<protein>
    <recommendedName>
        <fullName evidence="1">Fe/B12 periplasmic-binding domain-containing protein</fullName>
    </recommendedName>
</protein>
<dbReference type="Proteomes" id="UP000886042">
    <property type="component" value="Unassembled WGS sequence"/>
</dbReference>